<sequence>MKKMMICLSLVTMVLGGAALSQQHNHMASGDMKTAELPVGG</sequence>
<reference evidence="2 3" key="1">
    <citation type="submission" date="2023-01" db="EMBL/GenBank/DDBJ databases">
        <title>Bacillus changyiensis sp. nov., isolated from a coastal deposit.</title>
        <authorList>
            <person name="Xiao G."/>
            <person name="Lai Q."/>
            <person name="Hu Z."/>
            <person name="Shao Z."/>
        </authorList>
    </citation>
    <scope>NUCLEOTIDE SEQUENCE [LARGE SCALE GENOMIC DNA]</scope>
    <source>
        <strain evidence="2 3">CLL-7-23</strain>
    </source>
</reference>
<dbReference type="Proteomes" id="UP001211894">
    <property type="component" value="Unassembled WGS sequence"/>
</dbReference>
<dbReference type="EMBL" id="JAQKAB010000005">
    <property type="protein sequence ID" value="MDA7026752.1"/>
    <property type="molecule type" value="Genomic_DNA"/>
</dbReference>
<feature type="chain" id="PRO_5046271592" evidence="1">
    <location>
        <begin position="19"/>
        <end position="41"/>
    </location>
</feature>
<feature type="signal peptide" evidence="1">
    <location>
        <begin position="1"/>
        <end position="18"/>
    </location>
</feature>
<keyword evidence="1" id="KW-0732">Signal</keyword>
<evidence type="ECO:0000313" key="3">
    <source>
        <dbReference type="Proteomes" id="UP001211894"/>
    </source>
</evidence>
<comment type="caution">
    <text evidence="2">The sequence shown here is derived from an EMBL/GenBank/DDBJ whole genome shotgun (WGS) entry which is preliminary data.</text>
</comment>
<gene>
    <name evidence="2" type="ORF">PJ311_09045</name>
</gene>
<name>A0ABT4X5V5_9BACI</name>
<dbReference type="NCBIfam" id="NF038040">
    <property type="entry name" value="phero_PhrK_fam"/>
    <property type="match status" value="1"/>
</dbReference>
<dbReference type="InterPro" id="IPR053652">
    <property type="entry name" value="Phr_regulator"/>
</dbReference>
<keyword evidence="3" id="KW-1185">Reference proteome</keyword>
<proteinExistence type="predicted"/>
<evidence type="ECO:0000256" key="1">
    <source>
        <dbReference type="SAM" id="SignalP"/>
    </source>
</evidence>
<protein>
    <submittedName>
        <fullName evidence="2">PhrK family phosphatase-inhibitory pheromone</fullName>
    </submittedName>
</protein>
<organism evidence="2 3">
    <name type="scientific">Bacillus changyiensis</name>
    <dbReference type="NCBI Taxonomy" id="3004103"/>
    <lineage>
        <taxon>Bacteria</taxon>
        <taxon>Bacillati</taxon>
        <taxon>Bacillota</taxon>
        <taxon>Bacilli</taxon>
        <taxon>Bacillales</taxon>
        <taxon>Bacillaceae</taxon>
        <taxon>Bacillus</taxon>
    </lineage>
</organism>
<evidence type="ECO:0000313" key="2">
    <source>
        <dbReference type="EMBL" id="MDA7026752.1"/>
    </source>
</evidence>
<dbReference type="RefSeq" id="WP_172293371.1">
    <property type="nucleotide sequence ID" value="NZ_JAQFWW010000003.1"/>
</dbReference>
<accession>A0ABT4X5V5</accession>